<sequence length="120" mass="12741">MENSRTEEVTEEPEKPIDEENLAQVEILEVGTDSLDAVNDQTGVIANSCEIIVDPTVAVHVVQGNDPSLIRFSGDTMVSSDGAATGDTITAESVGNRLKRLEWKKIGTLGTLGDLGEKAS</sequence>
<gene>
    <name evidence="1" type="ORF">OS493_004511</name>
</gene>
<reference evidence="1" key="1">
    <citation type="submission" date="2023-01" db="EMBL/GenBank/DDBJ databases">
        <title>Genome assembly of the deep-sea coral Lophelia pertusa.</title>
        <authorList>
            <person name="Herrera S."/>
            <person name="Cordes E."/>
        </authorList>
    </citation>
    <scope>NUCLEOTIDE SEQUENCE</scope>
    <source>
        <strain evidence="1">USNM1676648</strain>
        <tissue evidence="1">Polyp</tissue>
    </source>
</reference>
<keyword evidence="2" id="KW-1185">Reference proteome</keyword>
<proteinExistence type="predicted"/>
<organism evidence="1 2">
    <name type="scientific">Desmophyllum pertusum</name>
    <dbReference type="NCBI Taxonomy" id="174260"/>
    <lineage>
        <taxon>Eukaryota</taxon>
        <taxon>Metazoa</taxon>
        <taxon>Cnidaria</taxon>
        <taxon>Anthozoa</taxon>
        <taxon>Hexacorallia</taxon>
        <taxon>Scleractinia</taxon>
        <taxon>Caryophylliina</taxon>
        <taxon>Caryophylliidae</taxon>
        <taxon>Desmophyllum</taxon>
    </lineage>
</organism>
<evidence type="ECO:0000313" key="1">
    <source>
        <dbReference type="EMBL" id="KAJ7380926.1"/>
    </source>
</evidence>
<dbReference type="EMBL" id="MU826351">
    <property type="protein sequence ID" value="KAJ7380926.1"/>
    <property type="molecule type" value="Genomic_DNA"/>
</dbReference>
<protein>
    <submittedName>
        <fullName evidence="1">Uncharacterized protein</fullName>
    </submittedName>
</protein>
<evidence type="ECO:0000313" key="2">
    <source>
        <dbReference type="Proteomes" id="UP001163046"/>
    </source>
</evidence>
<dbReference type="Proteomes" id="UP001163046">
    <property type="component" value="Unassembled WGS sequence"/>
</dbReference>
<comment type="caution">
    <text evidence="1">The sequence shown here is derived from an EMBL/GenBank/DDBJ whole genome shotgun (WGS) entry which is preliminary data.</text>
</comment>
<name>A0A9W9ZFU1_9CNID</name>
<dbReference type="AlphaFoldDB" id="A0A9W9ZFU1"/>
<accession>A0A9W9ZFU1</accession>